<reference evidence="1 2" key="1">
    <citation type="submission" date="2020-08" db="EMBL/GenBank/DDBJ databases">
        <title>Genomic Encyclopedia of Type Strains, Phase IV (KMG-V): Genome sequencing to study the core and pangenomes of soil and plant-associated prokaryotes.</title>
        <authorList>
            <person name="Whitman W."/>
        </authorList>
    </citation>
    <scope>NUCLEOTIDE SEQUENCE [LARGE SCALE GENOMIC DNA]</scope>
    <source>
        <strain evidence="1 2">MP601</strain>
    </source>
</reference>
<proteinExistence type="predicted"/>
<dbReference type="Proteomes" id="UP000548326">
    <property type="component" value="Unassembled WGS sequence"/>
</dbReference>
<gene>
    <name evidence="1" type="ORF">HDF22_000767</name>
</gene>
<accession>A0A841J8H5</accession>
<organism evidence="1 2">
    <name type="scientific">Mucilaginibacter lappiensis</name>
    <dbReference type="NCBI Taxonomy" id="354630"/>
    <lineage>
        <taxon>Bacteria</taxon>
        <taxon>Pseudomonadati</taxon>
        <taxon>Bacteroidota</taxon>
        <taxon>Sphingobacteriia</taxon>
        <taxon>Sphingobacteriales</taxon>
        <taxon>Sphingobacteriaceae</taxon>
        <taxon>Mucilaginibacter</taxon>
    </lineage>
</organism>
<comment type="caution">
    <text evidence="1">The sequence shown here is derived from an EMBL/GenBank/DDBJ whole genome shotgun (WGS) entry which is preliminary data.</text>
</comment>
<protein>
    <submittedName>
        <fullName evidence="1">Uncharacterized protein</fullName>
    </submittedName>
</protein>
<evidence type="ECO:0000313" key="1">
    <source>
        <dbReference type="EMBL" id="MBB6126662.1"/>
    </source>
</evidence>
<sequence>MGYTLISLMPLNIMKIGKPSLELINSAIANWGCLCWVYVAKFKKGMWLHIPFLNLCSISYIKEYLLSKREETVLKSMQMAISLRNEIIW</sequence>
<evidence type="ECO:0000313" key="2">
    <source>
        <dbReference type="Proteomes" id="UP000548326"/>
    </source>
</evidence>
<name>A0A841J8H5_9SPHI</name>
<dbReference type="AlphaFoldDB" id="A0A841J8H5"/>
<dbReference type="EMBL" id="JACHCA010000002">
    <property type="protein sequence ID" value="MBB6126662.1"/>
    <property type="molecule type" value="Genomic_DNA"/>
</dbReference>